<dbReference type="PANTHER" id="PTHR43562">
    <property type="entry name" value="NAPA-TYPE SODIUM/HYDROGEN ANTIPORTER"/>
    <property type="match status" value="1"/>
</dbReference>
<dbReference type="GO" id="GO:1902600">
    <property type="term" value="P:proton transmembrane transport"/>
    <property type="evidence" value="ECO:0007669"/>
    <property type="project" value="InterPro"/>
</dbReference>
<keyword evidence="5 11" id="KW-1133">Transmembrane helix</keyword>
<dbReference type="InterPro" id="IPR038770">
    <property type="entry name" value="Na+/solute_symporter_sf"/>
</dbReference>
<dbReference type="Pfam" id="PF00999">
    <property type="entry name" value="Na_H_Exchanger"/>
    <property type="match status" value="1"/>
</dbReference>
<sequence length="581" mass="61054">MAGNDASSAALPYQEPSIATLLNLSGFLLALNLARVALDRLLSCGLIGQVLLGVLWGTPGARWLDRNTESVIQQLGYLGLILLVYEGGLSTAVRSIRANGLLSLAVALTGIGTPMGLSFVLKALTAASSRQAFAAGAALSATSLGTTFTILSTTGLVATRLGSVTTTAAVLDDVIGLVMVQIITNLGGEGSRIRVGTVLRPIGVSVAFVLGLFLLAAGCLRPVLARVLAIKDKVPSSLKTQQWAFLAQTLCLVGIVAGASYAGASSLFAAYLAGLLVSWVDGCVAEDQQSQHGARTVSEAEPEEPGPSDRGRRTPENPSSIGDEETPTGERVYEQYYREPVNRILLPLFFASIGFSIPVTEMFQWEVVWRGIVYALLMALGKMITGLWLVRLSLGPGLKVVGTLTRPFALVRLRCMSKATDCGKQEEPPKSSESQHAAPDAATGSSASTTGITETTTNGEASRRTLGREEPKNESPQPSTATPTLSLPPKPQTLYPPCILGLAMVARGEVGYLIASLAQSQGLFARDESGDTSHVYLIIIWAISLCTLVGPVAVGTLVRRVRTLQQARADSGVDPLGAWGI</sequence>
<feature type="transmembrane region" description="Helical" evidence="11">
    <location>
        <begin position="202"/>
        <end position="223"/>
    </location>
</feature>
<feature type="region of interest" description="Disordered" evidence="10">
    <location>
        <begin position="290"/>
        <end position="327"/>
    </location>
</feature>
<dbReference type="GO" id="GO:0006814">
    <property type="term" value="P:sodium ion transport"/>
    <property type="evidence" value="ECO:0007669"/>
    <property type="project" value="UniProtKB-KW"/>
</dbReference>
<dbReference type="STRING" id="1448321.A0A317V2T0"/>
<feature type="transmembrane region" description="Helical" evidence="11">
    <location>
        <begin position="494"/>
        <end position="515"/>
    </location>
</feature>
<feature type="transmembrane region" description="Helical" evidence="11">
    <location>
        <begin position="535"/>
        <end position="558"/>
    </location>
</feature>
<dbReference type="VEuPathDB" id="FungiDB:BO70DRAFT_345248"/>
<feature type="domain" description="Cation/H+ exchanger transmembrane" evidence="12">
    <location>
        <begin position="45"/>
        <end position="280"/>
    </location>
</feature>
<evidence type="ECO:0000313" key="14">
    <source>
        <dbReference type="Proteomes" id="UP000247233"/>
    </source>
</evidence>
<reference evidence="13 14" key="1">
    <citation type="submission" date="2016-12" db="EMBL/GenBank/DDBJ databases">
        <title>The genomes of Aspergillus section Nigri reveals drivers in fungal speciation.</title>
        <authorList>
            <consortium name="DOE Joint Genome Institute"/>
            <person name="Vesth T.C."/>
            <person name="Nybo J."/>
            <person name="Theobald S."/>
            <person name="Brandl J."/>
            <person name="Frisvad J.C."/>
            <person name="Nielsen K.F."/>
            <person name="Lyhne E.K."/>
            <person name="Kogle M.E."/>
            <person name="Kuo A."/>
            <person name="Riley R."/>
            <person name="Clum A."/>
            <person name="Nolan M."/>
            <person name="Lipzen A."/>
            <person name="Salamov A."/>
            <person name="Henrissat B."/>
            <person name="Wiebenga A."/>
            <person name="De Vries R.P."/>
            <person name="Grigoriev I.V."/>
            <person name="Mortensen U.H."/>
            <person name="Andersen M.R."/>
            <person name="Baker S.E."/>
        </authorList>
    </citation>
    <scope>NUCLEOTIDE SEQUENCE [LARGE SCALE GENOMIC DNA]</scope>
    <source>
        <strain evidence="13 14">CBS 117.55</strain>
    </source>
</reference>
<evidence type="ECO:0000256" key="7">
    <source>
        <dbReference type="ARBA" id="ARBA00023065"/>
    </source>
</evidence>
<feature type="compositionally biased region" description="Low complexity" evidence="10">
    <location>
        <begin position="475"/>
        <end position="485"/>
    </location>
</feature>
<dbReference type="InterPro" id="IPR006153">
    <property type="entry name" value="Cation/H_exchanger_TM"/>
</dbReference>
<dbReference type="Proteomes" id="UP000247233">
    <property type="component" value="Unassembled WGS sequence"/>
</dbReference>
<evidence type="ECO:0000256" key="11">
    <source>
        <dbReference type="SAM" id="Phobius"/>
    </source>
</evidence>
<evidence type="ECO:0000256" key="5">
    <source>
        <dbReference type="ARBA" id="ARBA00022989"/>
    </source>
</evidence>
<dbReference type="AlphaFoldDB" id="A0A317V2T0"/>
<keyword evidence="8 11" id="KW-0472">Membrane</keyword>
<dbReference type="PANTHER" id="PTHR43562:SF3">
    <property type="entry name" value="SODIUM ION_PROTON EXCHANGER (EUROFUNG)"/>
    <property type="match status" value="1"/>
</dbReference>
<dbReference type="EMBL" id="MSFL01000039">
    <property type="protein sequence ID" value="PWY67949.1"/>
    <property type="molecule type" value="Genomic_DNA"/>
</dbReference>
<feature type="transmembrane region" description="Helical" evidence="11">
    <location>
        <begin position="17"/>
        <end position="34"/>
    </location>
</feature>
<keyword evidence="7" id="KW-0406">Ion transport</keyword>
<keyword evidence="14" id="KW-1185">Reference proteome</keyword>
<keyword evidence="3" id="KW-0050">Antiport</keyword>
<gene>
    <name evidence="13" type="ORF">BO70DRAFT_345248</name>
</gene>
<evidence type="ECO:0000256" key="8">
    <source>
        <dbReference type="ARBA" id="ARBA00023136"/>
    </source>
</evidence>
<organism evidence="13 14">
    <name type="scientific">Aspergillus heteromorphus CBS 117.55</name>
    <dbReference type="NCBI Taxonomy" id="1448321"/>
    <lineage>
        <taxon>Eukaryota</taxon>
        <taxon>Fungi</taxon>
        <taxon>Dikarya</taxon>
        <taxon>Ascomycota</taxon>
        <taxon>Pezizomycotina</taxon>
        <taxon>Eurotiomycetes</taxon>
        <taxon>Eurotiomycetidae</taxon>
        <taxon>Eurotiales</taxon>
        <taxon>Aspergillaceae</taxon>
        <taxon>Aspergillus</taxon>
        <taxon>Aspergillus subgen. Circumdati</taxon>
    </lineage>
</organism>
<feature type="transmembrane region" description="Helical" evidence="11">
    <location>
        <begin position="133"/>
        <end position="151"/>
    </location>
</feature>
<feature type="transmembrane region" description="Helical" evidence="11">
    <location>
        <begin position="344"/>
        <end position="365"/>
    </location>
</feature>
<keyword evidence="9" id="KW-0739">Sodium transport</keyword>
<dbReference type="GO" id="GO:0016020">
    <property type="term" value="C:membrane"/>
    <property type="evidence" value="ECO:0007669"/>
    <property type="project" value="UniProtKB-SubCell"/>
</dbReference>
<feature type="transmembrane region" description="Helical" evidence="11">
    <location>
        <begin position="41"/>
        <end position="59"/>
    </location>
</feature>
<comment type="caution">
    <text evidence="13">The sequence shown here is derived from an EMBL/GenBank/DDBJ whole genome shotgun (WGS) entry which is preliminary data.</text>
</comment>
<comment type="subcellular location">
    <subcellularLocation>
        <location evidence="1">Membrane</location>
        <topology evidence="1">Multi-pass membrane protein</topology>
    </subcellularLocation>
</comment>
<feature type="transmembrane region" description="Helical" evidence="11">
    <location>
        <begin position="371"/>
        <end position="390"/>
    </location>
</feature>
<dbReference type="GeneID" id="37063730"/>
<evidence type="ECO:0000259" key="12">
    <source>
        <dbReference type="Pfam" id="PF00999"/>
    </source>
</evidence>
<dbReference type="RefSeq" id="XP_025395160.1">
    <property type="nucleotide sequence ID" value="XM_025541493.1"/>
</dbReference>
<feature type="compositionally biased region" description="Basic and acidic residues" evidence="10">
    <location>
        <begin position="421"/>
        <end position="430"/>
    </location>
</feature>
<evidence type="ECO:0000256" key="9">
    <source>
        <dbReference type="ARBA" id="ARBA00023201"/>
    </source>
</evidence>
<keyword evidence="4 11" id="KW-0812">Transmembrane</keyword>
<feature type="region of interest" description="Disordered" evidence="10">
    <location>
        <begin position="421"/>
        <end position="489"/>
    </location>
</feature>
<proteinExistence type="predicted"/>
<evidence type="ECO:0000256" key="2">
    <source>
        <dbReference type="ARBA" id="ARBA00022448"/>
    </source>
</evidence>
<dbReference type="GO" id="GO:0015297">
    <property type="term" value="F:antiporter activity"/>
    <property type="evidence" value="ECO:0007669"/>
    <property type="project" value="UniProtKB-KW"/>
</dbReference>
<evidence type="ECO:0000256" key="10">
    <source>
        <dbReference type="SAM" id="MobiDB-lite"/>
    </source>
</evidence>
<feature type="transmembrane region" description="Helical" evidence="11">
    <location>
        <begin position="243"/>
        <end position="262"/>
    </location>
</feature>
<feature type="compositionally biased region" description="Low complexity" evidence="10">
    <location>
        <begin position="437"/>
        <end position="460"/>
    </location>
</feature>
<protein>
    <submittedName>
        <fullName evidence="13">Sodium/hydrogen exchanger</fullName>
    </submittedName>
</protein>
<feature type="compositionally biased region" description="Basic and acidic residues" evidence="10">
    <location>
        <begin position="461"/>
        <end position="473"/>
    </location>
</feature>
<dbReference type="OrthoDB" id="1288932at2759"/>
<dbReference type="Gene3D" id="1.20.1530.20">
    <property type="match status" value="2"/>
</dbReference>
<feature type="transmembrane region" description="Helical" evidence="11">
    <location>
        <begin position="101"/>
        <end position="121"/>
    </location>
</feature>
<evidence type="ECO:0000256" key="4">
    <source>
        <dbReference type="ARBA" id="ARBA00022692"/>
    </source>
</evidence>
<evidence type="ECO:0000256" key="1">
    <source>
        <dbReference type="ARBA" id="ARBA00004141"/>
    </source>
</evidence>
<evidence type="ECO:0000256" key="3">
    <source>
        <dbReference type="ARBA" id="ARBA00022449"/>
    </source>
</evidence>
<keyword evidence="2" id="KW-0813">Transport</keyword>
<accession>A0A317V2T0</accession>
<name>A0A317V2T0_9EURO</name>
<feature type="transmembrane region" description="Helical" evidence="11">
    <location>
        <begin position="71"/>
        <end position="89"/>
    </location>
</feature>
<keyword evidence="6" id="KW-0915">Sodium</keyword>
<evidence type="ECO:0000256" key="6">
    <source>
        <dbReference type="ARBA" id="ARBA00023053"/>
    </source>
</evidence>
<evidence type="ECO:0000313" key="13">
    <source>
        <dbReference type="EMBL" id="PWY67949.1"/>
    </source>
</evidence>